<name>A0A8S1BU46_9INSE</name>
<dbReference type="FunFam" id="2.130.10.10:FF:000346">
    <property type="entry name" value="Sema-1a, isoform D"/>
    <property type="match status" value="1"/>
</dbReference>
<dbReference type="SUPFAM" id="SSF101912">
    <property type="entry name" value="Sema domain"/>
    <property type="match status" value="1"/>
</dbReference>
<keyword evidence="7 15" id="KW-1133">Transmembrane helix</keyword>
<evidence type="ECO:0000256" key="8">
    <source>
        <dbReference type="ARBA" id="ARBA00023136"/>
    </source>
</evidence>
<sequence length="1512" mass="163052">MNVRVAAAESKLKRTMYQSEFSNPDFGQSIRAGDRDERAERFLGNQSHKDHFKLLQKDHNWLLVGARNIVYNVSLHDLTEAVEHRIDWPVGKATKELCTVKGKLEDDCQNYIRVLVKINDEKLLVCGTNAYSPKCKDYRLQDGYFTMGNESEGKALCPFSPDHNSTSVYVDGQLYTATVADFSGTDPMIYRAPLRTERSDLKQLNTPNFVSSFAYKDYVFFFFREIAVEYINCGKAMFSRVARVCKHDKGGPHQFGDRWTSFLKSRLNCSVPGDYPFYFDEIQSTSDVIEGEYGGAANQLVYGVFTTPSNSISGSAVCAFSMQDVMQSFEGQFKEQETMNANWLAVQTQKVPEPRPGGCVNDSRTLPDLTVNFVKNHALMDKPVPSFFGQPVVIRVSMQYRFTQIAVDAQVETADGKKYDVLFLGTDNGKVIKTLNAASFDSDSNVSPVVVEEIQVHPPQSNIAIKNMQVVRMRGGVDKSKLVIVSDDEVTAIKLHRCGSDKVRSCRECVALQDPYCAWSVLQERCVAGGTAQAWASIGGRLLQNISSGEHSGCGAEATPPVAVQTEKNSPNEPVSSTATTPPCVCPHPVEGDSQSTPSPPVVLVKPDPRGFYRTLVDGGDASDRSSNSINPLHKFDPQDNEIGRDLDEINIIPSTLAEINHPGPKLHASQERPQIYSADTLAVAVVVAIVVALAIGFTAGFAISRRCCGSDGEYVSTYRDRPFHEHLNSFPGHDGALNDSAYLPPCSNNKPINLVLNVPPKNANGKNANSSAENKPVQKVKKTYIYTVTVHCTNTKAANAKVDIRSGEVPRTVKYSVSLLVLPGLFSGKMATNNCEKNDTTSESESKTWWGYASGVSGAMYAPVKYVLLRGRDLSKSTVFGVKERVNGWVFRIDNPHKGTNFNHMNVRHRFTQRPDPHTRLPPGTTVLGKAVTSFTDIAGPVLFTAAVVHDTAKIGQAAYNDLKEHQTLGSETAKSTASVAAVWTGGFAGGYIGSKLGYFAGGLIGSCLWGVGFVPGSALGAVVGTYLGGAAVAGKALEAAENAVDHYKYGVAENQPSWNGVYSAVSQNSAFLWNNTRQYAAALFPGQSQSAVNAADNSKVAEKWTYRNALSANSIYLWNTCRQGTPSSSGAGSALAAGLASAKYIPSRYQLLAGKFLSKSTTFGIRDVTAGRKGWIFRVDNPHIGQEVNHLNINPKFRGGVKDPHIALPPGTAAVGNAATKVIRVAGAAAMVAAVAVDSYRIGKAVKNDLDEKNAIGFKTAKTSASVASGWSGGIAGAVVGNSFGATVGGAIGALFGGAGAVPGAAIGSLVGGLLLGVTGGVTGSLAAEAVAESIRGDVRGVIREAGKRLIIIEQSFTPETKEHEEQWLKVLQDTVFLILNERKMCVATFQPLDEVFSQEILDSLEPHNSVGLTIAEGTMSRTITNEACNAPQFFFSAMAFTSCDMQPAELEELIGCSETDIPASIANEYIFMNSFGTKLLWLNPRSGTAEAVLFLNKYLSKCLKLPANY</sequence>
<evidence type="ECO:0000313" key="18">
    <source>
        <dbReference type="Proteomes" id="UP000494165"/>
    </source>
</evidence>
<comment type="subcellular location">
    <subcellularLocation>
        <location evidence="1">Membrane</location>
    </subcellularLocation>
</comment>
<dbReference type="GO" id="GO:0045499">
    <property type="term" value="F:chemorepellent activity"/>
    <property type="evidence" value="ECO:0007669"/>
    <property type="project" value="TreeGrafter"/>
</dbReference>
<dbReference type="Gene3D" id="3.30.1680.10">
    <property type="entry name" value="ligand-binding face of the semaphorins, domain 2"/>
    <property type="match status" value="1"/>
</dbReference>
<dbReference type="PROSITE" id="PS51004">
    <property type="entry name" value="SEMA"/>
    <property type="match status" value="1"/>
</dbReference>
<evidence type="ECO:0000256" key="7">
    <source>
        <dbReference type="ARBA" id="ARBA00022989"/>
    </source>
</evidence>
<comment type="caution">
    <text evidence="13">Lacks conserved residue(s) required for the propagation of feature annotation.</text>
</comment>
<keyword evidence="3" id="KW-0217">Developmental protein</keyword>
<feature type="region of interest" description="Disordered" evidence="14">
    <location>
        <begin position="563"/>
        <end position="601"/>
    </location>
</feature>
<dbReference type="InterPro" id="IPR002165">
    <property type="entry name" value="Plexin_repeat"/>
</dbReference>
<evidence type="ECO:0000256" key="15">
    <source>
        <dbReference type="SAM" id="Phobius"/>
    </source>
</evidence>
<feature type="transmembrane region" description="Helical" evidence="15">
    <location>
        <begin position="682"/>
        <end position="704"/>
    </location>
</feature>
<keyword evidence="18" id="KW-1185">Reference proteome</keyword>
<evidence type="ECO:0000256" key="6">
    <source>
        <dbReference type="ARBA" id="ARBA00022902"/>
    </source>
</evidence>
<reference evidence="17 18" key="1">
    <citation type="submission" date="2020-04" db="EMBL/GenBank/DDBJ databases">
        <authorList>
            <person name="Alioto T."/>
            <person name="Alioto T."/>
            <person name="Gomez Garrido J."/>
        </authorList>
    </citation>
    <scope>NUCLEOTIDE SEQUENCE [LARGE SCALE GENOMIC DNA]</scope>
</reference>
<evidence type="ECO:0000259" key="16">
    <source>
        <dbReference type="PROSITE" id="PS51004"/>
    </source>
</evidence>
<dbReference type="Gene3D" id="2.130.10.10">
    <property type="entry name" value="YVTN repeat-like/Quinoprotein amine dehydrogenase"/>
    <property type="match status" value="1"/>
</dbReference>
<evidence type="ECO:0000256" key="13">
    <source>
        <dbReference type="PROSITE-ProRule" id="PRU00352"/>
    </source>
</evidence>
<protein>
    <recommendedName>
        <fullName evidence="11">Semaphorin-1A</fullName>
    </recommendedName>
    <alternativeName>
        <fullName evidence="12">Semaphorin-I</fullName>
    </alternativeName>
</protein>
<evidence type="ECO:0000256" key="3">
    <source>
        <dbReference type="ARBA" id="ARBA00022473"/>
    </source>
</evidence>
<dbReference type="GO" id="GO:0030215">
    <property type="term" value="F:semaphorin receptor binding"/>
    <property type="evidence" value="ECO:0007669"/>
    <property type="project" value="InterPro"/>
</dbReference>
<evidence type="ECO:0000313" key="17">
    <source>
        <dbReference type="EMBL" id="CAB3359364.1"/>
    </source>
</evidence>
<dbReference type="SMART" id="SM00423">
    <property type="entry name" value="PSI"/>
    <property type="match status" value="1"/>
</dbReference>
<evidence type="ECO:0000256" key="11">
    <source>
        <dbReference type="ARBA" id="ARBA00074143"/>
    </source>
</evidence>
<dbReference type="InterPro" id="IPR027231">
    <property type="entry name" value="Semaphorin"/>
</dbReference>
<dbReference type="SMART" id="SM00630">
    <property type="entry name" value="Sema"/>
    <property type="match status" value="1"/>
</dbReference>
<evidence type="ECO:0000256" key="2">
    <source>
        <dbReference type="ARBA" id="ARBA00009492"/>
    </source>
</evidence>
<feature type="domain" description="Sema" evidence="16">
    <location>
        <begin position="4"/>
        <end position="495"/>
    </location>
</feature>
<dbReference type="PANTHER" id="PTHR11036:SF131">
    <property type="entry name" value="MIP07328P"/>
    <property type="match status" value="1"/>
</dbReference>
<dbReference type="Proteomes" id="UP000494165">
    <property type="component" value="Unassembled WGS sequence"/>
</dbReference>
<evidence type="ECO:0000256" key="5">
    <source>
        <dbReference type="ARBA" id="ARBA00022782"/>
    </source>
</evidence>
<evidence type="ECO:0000256" key="14">
    <source>
        <dbReference type="SAM" id="MobiDB-lite"/>
    </source>
</evidence>
<dbReference type="InterPro" id="IPR001627">
    <property type="entry name" value="Semap_dom"/>
</dbReference>
<feature type="region of interest" description="Disordered" evidence="14">
    <location>
        <begin position="619"/>
        <end position="642"/>
    </location>
</feature>
<evidence type="ECO:0000256" key="4">
    <source>
        <dbReference type="ARBA" id="ARBA00022692"/>
    </source>
</evidence>
<comment type="similarity">
    <text evidence="2">Belongs to the semaphorin family.</text>
</comment>
<dbReference type="GO" id="GO:0007411">
    <property type="term" value="P:axon guidance"/>
    <property type="evidence" value="ECO:0007669"/>
    <property type="project" value="TreeGrafter"/>
</dbReference>
<evidence type="ECO:0000256" key="10">
    <source>
        <dbReference type="ARBA" id="ARBA00023180"/>
    </source>
</evidence>
<comment type="caution">
    <text evidence="17">The sequence shown here is derived from an EMBL/GenBank/DDBJ whole genome shotgun (WGS) entry which is preliminary data.</text>
</comment>
<dbReference type="GO" id="GO:0030335">
    <property type="term" value="P:positive regulation of cell migration"/>
    <property type="evidence" value="ECO:0007669"/>
    <property type="project" value="TreeGrafter"/>
</dbReference>
<dbReference type="FunFam" id="3.30.1680.10:FF:000016">
    <property type="entry name" value="Putative Semaphorin-6B"/>
    <property type="match status" value="1"/>
</dbReference>
<keyword evidence="10" id="KW-0325">Glycoprotein</keyword>
<gene>
    <name evidence="17" type="ORF">CLODIP_2_CD05208</name>
</gene>
<keyword evidence="4 15" id="KW-0812">Transmembrane</keyword>
<keyword evidence="5" id="KW-0221">Differentiation</keyword>
<dbReference type="CDD" id="cd11237">
    <property type="entry name" value="Sema_1A"/>
    <property type="match status" value="1"/>
</dbReference>
<dbReference type="EMBL" id="CADEPI010000001">
    <property type="protein sequence ID" value="CAB3359364.1"/>
    <property type="molecule type" value="Genomic_DNA"/>
</dbReference>
<dbReference type="InterPro" id="IPR016201">
    <property type="entry name" value="PSI"/>
</dbReference>
<proteinExistence type="inferred from homology"/>
<feature type="compositionally biased region" description="Polar residues" evidence="14">
    <location>
        <begin position="566"/>
        <end position="581"/>
    </location>
</feature>
<dbReference type="InterPro" id="IPR036352">
    <property type="entry name" value="Semap_dom_sf"/>
</dbReference>
<accession>A0A8S1BU46</accession>
<dbReference type="Pfam" id="PF01403">
    <property type="entry name" value="Sema"/>
    <property type="match status" value="1"/>
</dbReference>
<keyword evidence="8 15" id="KW-0472">Membrane</keyword>
<dbReference type="GO" id="GO:0005886">
    <property type="term" value="C:plasma membrane"/>
    <property type="evidence" value="ECO:0007669"/>
    <property type="project" value="TreeGrafter"/>
</dbReference>
<dbReference type="InterPro" id="IPR042068">
    <property type="entry name" value="SEM1A_sema_dom"/>
</dbReference>
<evidence type="ECO:0000256" key="1">
    <source>
        <dbReference type="ARBA" id="ARBA00004370"/>
    </source>
</evidence>
<evidence type="ECO:0000256" key="9">
    <source>
        <dbReference type="ARBA" id="ARBA00023157"/>
    </source>
</evidence>
<dbReference type="OrthoDB" id="9988752at2759"/>
<dbReference type="InterPro" id="IPR015943">
    <property type="entry name" value="WD40/YVTN_repeat-like_dom_sf"/>
</dbReference>
<evidence type="ECO:0000256" key="12">
    <source>
        <dbReference type="ARBA" id="ARBA00083066"/>
    </source>
</evidence>
<dbReference type="GO" id="GO:0071526">
    <property type="term" value="P:semaphorin-plexin signaling pathway"/>
    <property type="evidence" value="ECO:0007669"/>
    <property type="project" value="TreeGrafter"/>
</dbReference>
<dbReference type="PANTHER" id="PTHR11036">
    <property type="entry name" value="SEMAPHORIN"/>
    <property type="match status" value="1"/>
</dbReference>
<organism evidence="17 18">
    <name type="scientific">Cloeon dipterum</name>
    <dbReference type="NCBI Taxonomy" id="197152"/>
    <lineage>
        <taxon>Eukaryota</taxon>
        <taxon>Metazoa</taxon>
        <taxon>Ecdysozoa</taxon>
        <taxon>Arthropoda</taxon>
        <taxon>Hexapoda</taxon>
        <taxon>Insecta</taxon>
        <taxon>Pterygota</taxon>
        <taxon>Palaeoptera</taxon>
        <taxon>Ephemeroptera</taxon>
        <taxon>Pisciforma</taxon>
        <taxon>Baetidae</taxon>
        <taxon>Cloeon</taxon>
    </lineage>
</organism>
<dbReference type="SUPFAM" id="SSF103575">
    <property type="entry name" value="Plexin repeat"/>
    <property type="match status" value="1"/>
</dbReference>
<keyword evidence="6" id="KW-0524">Neurogenesis</keyword>
<dbReference type="Pfam" id="PF01437">
    <property type="entry name" value="PSI"/>
    <property type="match status" value="1"/>
</dbReference>
<keyword evidence="9" id="KW-1015">Disulfide bond</keyword>